<keyword evidence="7" id="KW-1185">Reference proteome</keyword>
<feature type="region of interest" description="Disordered" evidence="4">
    <location>
        <begin position="123"/>
        <end position="151"/>
    </location>
</feature>
<dbReference type="EMBL" id="OW150024">
    <property type="protein sequence ID" value="CAH2032366.1"/>
    <property type="molecule type" value="Genomic_DNA"/>
</dbReference>
<dbReference type="Pfam" id="PF14559">
    <property type="entry name" value="TPR_19"/>
    <property type="match status" value="1"/>
</dbReference>
<evidence type="ECO:0000256" key="1">
    <source>
        <dbReference type="ARBA" id="ARBA00022737"/>
    </source>
</evidence>
<feature type="repeat" description="TPR" evidence="3">
    <location>
        <begin position="224"/>
        <end position="257"/>
    </location>
</feature>
<feature type="transmembrane region" description="Helical" evidence="5">
    <location>
        <begin position="46"/>
        <end position="67"/>
    </location>
</feature>
<evidence type="ECO:0000256" key="2">
    <source>
        <dbReference type="ARBA" id="ARBA00022803"/>
    </source>
</evidence>
<dbReference type="SMART" id="SM00028">
    <property type="entry name" value="TPR"/>
    <property type="match status" value="3"/>
</dbReference>
<evidence type="ECO:0000313" key="7">
    <source>
        <dbReference type="Proteomes" id="UP001295463"/>
    </source>
</evidence>
<name>A0ABM9DAY7_9BACT</name>
<dbReference type="InterPro" id="IPR051685">
    <property type="entry name" value="Ycf3/AcsC/BcsC/TPR_MFPF"/>
</dbReference>
<feature type="repeat" description="TPR" evidence="3">
    <location>
        <begin position="156"/>
        <end position="189"/>
    </location>
</feature>
<evidence type="ECO:0000256" key="4">
    <source>
        <dbReference type="SAM" id="MobiDB-lite"/>
    </source>
</evidence>
<keyword evidence="1" id="KW-0677">Repeat</keyword>
<protein>
    <submittedName>
        <fullName evidence="6">TPR repeat-containing protein</fullName>
    </submittedName>
</protein>
<evidence type="ECO:0000313" key="6">
    <source>
        <dbReference type="EMBL" id="CAH2032366.1"/>
    </source>
</evidence>
<accession>A0ABM9DAY7</accession>
<dbReference type="InterPro" id="IPR011990">
    <property type="entry name" value="TPR-like_helical_dom_sf"/>
</dbReference>
<dbReference type="PANTHER" id="PTHR44943:SF8">
    <property type="entry name" value="TPR REPEAT-CONTAINING PROTEIN MJ0263"/>
    <property type="match status" value="1"/>
</dbReference>
<dbReference type="Pfam" id="PF13432">
    <property type="entry name" value="TPR_16"/>
    <property type="match status" value="1"/>
</dbReference>
<keyword evidence="5" id="KW-1133">Transmembrane helix</keyword>
<evidence type="ECO:0000256" key="3">
    <source>
        <dbReference type="PROSITE-ProRule" id="PRU00339"/>
    </source>
</evidence>
<evidence type="ECO:0000256" key="5">
    <source>
        <dbReference type="SAM" id="Phobius"/>
    </source>
</evidence>
<dbReference type="InterPro" id="IPR019734">
    <property type="entry name" value="TPR_rpt"/>
</dbReference>
<dbReference type="PANTHER" id="PTHR44943">
    <property type="entry name" value="CELLULOSE SYNTHASE OPERON PROTEIN C"/>
    <property type="match status" value="1"/>
</dbReference>
<keyword evidence="5" id="KW-0812">Transmembrane</keyword>
<dbReference type="RefSeq" id="WP_305733120.1">
    <property type="nucleotide sequence ID" value="NZ_OW150024.1"/>
</dbReference>
<dbReference type="SUPFAM" id="SSF48452">
    <property type="entry name" value="TPR-like"/>
    <property type="match status" value="1"/>
</dbReference>
<sequence length="339" mass="36704">MSILAKLLKKNEPTQAKGDIPPGVVQAVSSSAGKGAAERGAERRKFLLLGGLAAVLVAGGALLVLYLKLNTPVRPMPRSETTAVPVPPAPVVQRQVSSAPPAPALEVVPHQEKVRLTTYATTVKRSAPAAPAPRPAAPAAEPQAEKKAVPRDQTTAGAYLFAARNAEVRGDYLQALRSYQKALEADPGNYRIMNNVASAMLHLGMYREALVMVQQILAIKPEYVSAMVNGGIAQYRLGLLSEARQWFERATAIDPSHREALYNLALSQEKAGSLDSALESYRRLSGGGDPRGTLGMARILEWRQEKVEALRLYRDILVLPDAGNQIREAARERIRVLDR</sequence>
<keyword evidence="5" id="KW-0472">Membrane</keyword>
<dbReference type="PROSITE" id="PS50005">
    <property type="entry name" value="TPR"/>
    <property type="match status" value="2"/>
</dbReference>
<gene>
    <name evidence="6" type="ORF">GEAMG1_2530</name>
</gene>
<dbReference type="Proteomes" id="UP001295463">
    <property type="component" value="Chromosome"/>
</dbReference>
<dbReference type="Gene3D" id="1.25.40.10">
    <property type="entry name" value="Tetratricopeptide repeat domain"/>
    <property type="match status" value="1"/>
</dbReference>
<keyword evidence="2 3" id="KW-0802">TPR repeat</keyword>
<organism evidence="6 7">
    <name type="scientific">Trichlorobacter ammonificans</name>
    <dbReference type="NCBI Taxonomy" id="2916410"/>
    <lineage>
        <taxon>Bacteria</taxon>
        <taxon>Pseudomonadati</taxon>
        <taxon>Thermodesulfobacteriota</taxon>
        <taxon>Desulfuromonadia</taxon>
        <taxon>Geobacterales</taxon>
        <taxon>Geobacteraceae</taxon>
        <taxon>Trichlorobacter</taxon>
    </lineage>
</organism>
<proteinExistence type="predicted"/>
<reference evidence="6 7" key="1">
    <citation type="submission" date="2022-03" db="EMBL/GenBank/DDBJ databases">
        <authorList>
            <person name="Koch H."/>
        </authorList>
    </citation>
    <scope>NUCLEOTIDE SEQUENCE [LARGE SCALE GENOMIC DNA]</scope>
    <source>
        <strain evidence="6 7">G1</strain>
    </source>
</reference>